<sequence>MSCFKKNDVVYVNWAPEAPTWDEVVFDLVLRTILWLCCWVATLITVVATPRSELSTLESFVKGVAVFLLAWSLACYCSDDTRRETALVVSQITRPVLSPVLASSRAHLHRLSRVLVTVMMAPVVMFVKGVAAMKGLLPLPESVSIRRRQPRQSTTEKPTARTSEQVKPRLRPHDVHGNTWRRSLPGSALGTIVVSSPRASQPERRRRPVPDSYLSSRPTSLVPPRPLPSPFLPPPPPAQLASPPPPLPLQPPPQALLVGPGAAGAAPSSSDAGLAYARRGPRYKDRSRSKYHQAPRYDLIPLV</sequence>
<keyword evidence="2" id="KW-0472">Membrane</keyword>
<evidence type="ECO:0000313" key="4">
    <source>
        <dbReference type="Proteomes" id="UP001375240"/>
    </source>
</evidence>
<feature type="compositionally biased region" description="Low complexity" evidence="1">
    <location>
        <begin position="255"/>
        <end position="275"/>
    </location>
</feature>
<evidence type="ECO:0000256" key="1">
    <source>
        <dbReference type="SAM" id="MobiDB-lite"/>
    </source>
</evidence>
<keyword evidence="2" id="KW-0812">Transmembrane</keyword>
<protein>
    <submittedName>
        <fullName evidence="3">Uncharacterized protein</fullName>
    </submittedName>
</protein>
<feature type="transmembrane region" description="Helical" evidence="2">
    <location>
        <begin position="60"/>
        <end position="77"/>
    </location>
</feature>
<accession>A0AAV9UFS2</accession>
<keyword evidence="4" id="KW-1185">Reference proteome</keyword>
<evidence type="ECO:0000313" key="3">
    <source>
        <dbReference type="EMBL" id="KAK6340497.1"/>
    </source>
</evidence>
<feature type="compositionally biased region" description="Basic and acidic residues" evidence="1">
    <location>
        <begin position="164"/>
        <end position="176"/>
    </location>
</feature>
<gene>
    <name evidence="3" type="ORF">TWF696_008823</name>
</gene>
<feature type="region of interest" description="Disordered" evidence="1">
    <location>
        <begin position="143"/>
        <end position="297"/>
    </location>
</feature>
<feature type="compositionally biased region" description="Polar residues" evidence="1">
    <location>
        <begin position="151"/>
        <end position="163"/>
    </location>
</feature>
<comment type="caution">
    <text evidence="3">The sequence shown here is derived from an EMBL/GenBank/DDBJ whole genome shotgun (WGS) entry which is preliminary data.</text>
</comment>
<feature type="compositionally biased region" description="Pro residues" evidence="1">
    <location>
        <begin position="221"/>
        <end position="254"/>
    </location>
</feature>
<dbReference type="Proteomes" id="UP001375240">
    <property type="component" value="Unassembled WGS sequence"/>
</dbReference>
<evidence type="ECO:0000256" key="2">
    <source>
        <dbReference type="SAM" id="Phobius"/>
    </source>
</evidence>
<keyword evidence="2" id="KW-1133">Transmembrane helix</keyword>
<proteinExistence type="predicted"/>
<name>A0AAV9UFS2_9PEZI</name>
<feature type="transmembrane region" description="Helical" evidence="2">
    <location>
        <begin position="28"/>
        <end position="48"/>
    </location>
</feature>
<feature type="transmembrane region" description="Helical" evidence="2">
    <location>
        <begin position="114"/>
        <end position="137"/>
    </location>
</feature>
<dbReference type="AlphaFoldDB" id="A0AAV9UFS2"/>
<organism evidence="3 4">
    <name type="scientific">Orbilia brochopaga</name>
    <dbReference type="NCBI Taxonomy" id="3140254"/>
    <lineage>
        <taxon>Eukaryota</taxon>
        <taxon>Fungi</taxon>
        <taxon>Dikarya</taxon>
        <taxon>Ascomycota</taxon>
        <taxon>Pezizomycotina</taxon>
        <taxon>Orbiliomycetes</taxon>
        <taxon>Orbiliales</taxon>
        <taxon>Orbiliaceae</taxon>
        <taxon>Orbilia</taxon>
    </lineage>
</organism>
<dbReference type="EMBL" id="JAVHNQ010000008">
    <property type="protein sequence ID" value="KAK6340497.1"/>
    <property type="molecule type" value="Genomic_DNA"/>
</dbReference>
<reference evidence="3 4" key="1">
    <citation type="submission" date="2019-10" db="EMBL/GenBank/DDBJ databases">
        <authorList>
            <person name="Palmer J.M."/>
        </authorList>
    </citation>
    <scope>NUCLEOTIDE SEQUENCE [LARGE SCALE GENOMIC DNA]</scope>
    <source>
        <strain evidence="3 4">TWF696</strain>
    </source>
</reference>